<dbReference type="Gramene" id="AET1Gv20319500.4">
    <property type="protein sequence ID" value="AET1Gv20319500.4"/>
    <property type="gene ID" value="AET1Gv20319500"/>
</dbReference>
<proteinExistence type="predicted"/>
<organism evidence="2 3">
    <name type="scientific">Aegilops tauschii subsp. strangulata</name>
    <name type="common">Goatgrass</name>
    <dbReference type="NCBI Taxonomy" id="200361"/>
    <lineage>
        <taxon>Eukaryota</taxon>
        <taxon>Viridiplantae</taxon>
        <taxon>Streptophyta</taxon>
        <taxon>Embryophyta</taxon>
        <taxon>Tracheophyta</taxon>
        <taxon>Spermatophyta</taxon>
        <taxon>Magnoliopsida</taxon>
        <taxon>Liliopsida</taxon>
        <taxon>Poales</taxon>
        <taxon>Poaceae</taxon>
        <taxon>BOP clade</taxon>
        <taxon>Pooideae</taxon>
        <taxon>Triticodae</taxon>
        <taxon>Triticeae</taxon>
        <taxon>Triticinae</taxon>
        <taxon>Aegilops</taxon>
    </lineage>
</organism>
<dbReference type="EnsemblPlants" id="AET1Gv20319500.4">
    <property type="protein sequence ID" value="AET1Gv20319500.4"/>
    <property type="gene ID" value="AET1Gv20319500"/>
</dbReference>
<sequence length="196" mass="21865">MQVSAGILTDRNGPNPERRKLNTPTKSFSKDIISSRSKPTELLVEKSSVYINADYEYVNILADTPGIKRGLESPSAWKSPLFTNFQDGFFMSPTGTTFDALGLVKQINEQNAPALEEAHELLESGSLCNKESSDKENIKHIVIKKEHATTNQISNVMSEARILDFNECTTPVKKKEDNRCNTLGRSPTSYVLKNVR</sequence>
<evidence type="ECO:0000313" key="2">
    <source>
        <dbReference type="EnsemblPlants" id="AET1Gv20319500.4"/>
    </source>
</evidence>
<keyword evidence="3" id="KW-1185">Reference proteome</keyword>
<reference evidence="3" key="2">
    <citation type="journal article" date="2017" name="Nat. Plants">
        <title>The Aegilops tauschii genome reveals multiple impacts of transposons.</title>
        <authorList>
            <person name="Zhao G."/>
            <person name="Zou C."/>
            <person name="Li K."/>
            <person name="Wang K."/>
            <person name="Li T."/>
            <person name="Gao L."/>
            <person name="Zhang X."/>
            <person name="Wang H."/>
            <person name="Yang Z."/>
            <person name="Liu X."/>
            <person name="Jiang W."/>
            <person name="Mao L."/>
            <person name="Kong X."/>
            <person name="Jiao Y."/>
            <person name="Jia J."/>
        </authorList>
    </citation>
    <scope>NUCLEOTIDE SEQUENCE [LARGE SCALE GENOMIC DNA]</scope>
    <source>
        <strain evidence="3">cv. AL8/78</strain>
    </source>
</reference>
<protein>
    <submittedName>
        <fullName evidence="2">Uncharacterized protein</fullName>
    </submittedName>
</protein>
<evidence type="ECO:0000313" key="3">
    <source>
        <dbReference type="Proteomes" id="UP000015105"/>
    </source>
</evidence>
<dbReference type="Proteomes" id="UP000015105">
    <property type="component" value="Chromosome 1D"/>
</dbReference>
<evidence type="ECO:0000256" key="1">
    <source>
        <dbReference type="SAM" id="MobiDB-lite"/>
    </source>
</evidence>
<feature type="region of interest" description="Disordered" evidence="1">
    <location>
        <begin position="1"/>
        <end position="25"/>
    </location>
</feature>
<reference evidence="3" key="1">
    <citation type="journal article" date="2014" name="Science">
        <title>Ancient hybridizations among the ancestral genomes of bread wheat.</title>
        <authorList>
            <consortium name="International Wheat Genome Sequencing Consortium,"/>
            <person name="Marcussen T."/>
            <person name="Sandve S.R."/>
            <person name="Heier L."/>
            <person name="Spannagl M."/>
            <person name="Pfeifer M."/>
            <person name="Jakobsen K.S."/>
            <person name="Wulff B.B."/>
            <person name="Steuernagel B."/>
            <person name="Mayer K.F."/>
            <person name="Olsen O.A."/>
        </authorList>
    </citation>
    <scope>NUCLEOTIDE SEQUENCE [LARGE SCALE GENOMIC DNA]</scope>
    <source>
        <strain evidence="3">cv. AL8/78</strain>
    </source>
</reference>
<dbReference type="AlphaFoldDB" id="A0A452Y796"/>
<reference evidence="2" key="3">
    <citation type="journal article" date="2017" name="Nature">
        <title>Genome sequence of the progenitor of the wheat D genome Aegilops tauschii.</title>
        <authorList>
            <person name="Luo M.C."/>
            <person name="Gu Y.Q."/>
            <person name="Puiu D."/>
            <person name="Wang H."/>
            <person name="Twardziok S.O."/>
            <person name="Deal K.R."/>
            <person name="Huo N."/>
            <person name="Zhu T."/>
            <person name="Wang L."/>
            <person name="Wang Y."/>
            <person name="McGuire P.E."/>
            <person name="Liu S."/>
            <person name="Long H."/>
            <person name="Ramasamy R.K."/>
            <person name="Rodriguez J.C."/>
            <person name="Van S.L."/>
            <person name="Yuan L."/>
            <person name="Wang Z."/>
            <person name="Xia Z."/>
            <person name="Xiao L."/>
            <person name="Anderson O.D."/>
            <person name="Ouyang S."/>
            <person name="Liang Y."/>
            <person name="Zimin A.V."/>
            <person name="Pertea G."/>
            <person name="Qi P."/>
            <person name="Bennetzen J.L."/>
            <person name="Dai X."/>
            <person name="Dawson M.W."/>
            <person name="Muller H.G."/>
            <person name="Kugler K."/>
            <person name="Rivarola-Duarte L."/>
            <person name="Spannagl M."/>
            <person name="Mayer K.F.X."/>
            <person name="Lu F.H."/>
            <person name="Bevan M.W."/>
            <person name="Leroy P."/>
            <person name="Li P."/>
            <person name="You F.M."/>
            <person name="Sun Q."/>
            <person name="Liu Z."/>
            <person name="Lyons E."/>
            <person name="Wicker T."/>
            <person name="Salzberg S.L."/>
            <person name="Devos K.M."/>
            <person name="Dvorak J."/>
        </authorList>
    </citation>
    <scope>NUCLEOTIDE SEQUENCE [LARGE SCALE GENOMIC DNA]</scope>
    <source>
        <strain evidence="2">cv. AL8/78</strain>
    </source>
</reference>
<accession>A0A452Y796</accession>
<name>A0A452Y796_AEGTS</name>
<reference evidence="2" key="4">
    <citation type="submission" date="2019-03" db="UniProtKB">
        <authorList>
            <consortium name="EnsemblPlants"/>
        </authorList>
    </citation>
    <scope>IDENTIFICATION</scope>
</reference>
<reference evidence="2" key="5">
    <citation type="journal article" date="2021" name="G3 (Bethesda)">
        <title>Aegilops tauschii genome assembly Aet v5.0 features greater sequence contiguity and improved annotation.</title>
        <authorList>
            <person name="Wang L."/>
            <person name="Zhu T."/>
            <person name="Rodriguez J.C."/>
            <person name="Deal K.R."/>
            <person name="Dubcovsky J."/>
            <person name="McGuire P.E."/>
            <person name="Lux T."/>
            <person name="Spannagl M."/>
            <person name="Mayer K.F.X."/>
            <person name="Baldrich P."/>
            <person name="Meyers B.C."/>
            <person name="Huo N."/>
            <person name="Gu Y.Q."/>
            <person name="Zhou H."/>
            <person name="Devos K.M."/>
            <person name="Bennetzen J.L."/>
            <person name="Unver T."/>
            <person name="Budak H."/>
            <person name="Gulick P.J."/>
            <person name="Galiba G."/>
            <person name="Kalapos B."/>
            <person name="Nelson D.R."/>
            <person name="Li P."/>
            <person name="You F.M."/>
            <person name="Luo M.C."/>
            <person name="Dvorak J."/>
        </authorList>
    </citation>
    <scope>NUCLEOTIDE SEQUENCE [LARGE SCALE GENOMIC DNA]</scope>
    <source>
        <strain evidence="2">cv. AL8/78</strain>
    </source>
</reference>